<evidence type="ECO:0000259" key="3">
    <source>
        <dbReference type="PROSITE" id="PS51029"/>
    </source>
</evidence>
<dbReference type="SMART" id="SM00595">
    <property type="entry name" value="MADF"/>
    <property type="match status" value="1"/>
</dbReference>
<dbReference type="PROSITE" id="PS51031">
    <property type="entry name" value="BESS"/>
    <property type="match status" value="1"/>
</dbReference>
<dbReference type="PROSITE" id="PS51029">
    <property type="entry name" value="MADF"/>
    <property type="match status" value="1"/>
</dbReference>
<sequence>MYVWKSARVRDLLLGLLGNEEVQKRPTLWNPGYKTYNDKQMRKECWEELTRLFMPGDNVTQEEREAFSRSLQRRWKNLRDCYARELVRPKKSSYLYYQQLSFLQNVIKRHKRIFPIEPVPESPNQKQPANVLLSLKGAAAALAGGASSGEDQAAPPDSTEVDESDCDRLFLMSLVKPLKDIPEDARFEVKMEIMQIIQQARLKAKHNPETNQMIQMYNMKEEVNYDAYNEQSMDSIKEPATPNLSASDDDDDDDEEEDA</sequence>
<dbReference type="GO" id="GO:0005667">
    <property type="term" value="C:transcription regulator complex"/>
    <property type="evidence" value="ECO:0007669"/>
    <property type="project" value="TreeGrafter"/>
</dbReference>
<dbReference type="OrthoDB" id="6776244at2759"/>
<proteinExistence type="predicted"/>
<dbReference type="GO" id="GO:0006357">
    <property type="term" value="P:regulation of transcription by RNA polymerase II"/>
    <property type="evidence" value="ECO:0007669"/>
    <property type="project" value="TreeGrafter"/>
</dbReference>
<dbReference type="EMBL" id="CAKOFQ010006953">
    <property type="protein sequence ID" value="CAH1984222.1"/>
    <property type="molecule type" value="Genomic_DNA"/>
</dbReference>
<evidence type="ECO:0000259" key="4">
    <source>
        <dbReference type="PROSITE" id="PS51031"/>
    </source>
</evidence>
<dbReference type="InterPro" id="IPR004210">
    <property type="entry name" value="BESS_motif"/>
</dbReference>
<dbReference type="InterPro" id="IPR039353">
    <property type="entry name" value="TF_Adf1"/>
</dbReference>
<comment type="caution">
    <text evidence="5">The sequence shown here is derived from an EMBL/GenBank/DDBJ whole genome shotgun (WGS) entry which is preliminary data.</text>
</comment>
<dbReference type="Pfam" id="PF10545">
    <property type="entry name" value="MADF_DNA_bdg"/>
    <property type="match status" value="1"/>
</dbReference>
<keyword evidence="1" id="KW-0539">Nucleus</keyword>
<evidence type="ECO:0008006" key="7">
    <source>
        <dbReference type="Google" id="ProtNLM"/>
    </source>
</evidence>
<accession>A0A9P0KU74</accession>
<dbReference type="GO" id="GO:0005634">
    <property type="term" value="C:nucleus"/>
    <property type="evidence" value="ECO:0007669"/>
    <property type="project" value="UniProtKB-SubCell"/>
</dbReference>
<feature type="domain" description="MADF" evidence="3">
    <location>
        <begin position="17"/>
        <end position="108"/>
    </location>
</feature>
<feature type="region of interest" description="Disordered" evidence="2">
    <location>
        <begin position="225"/>
        <end position="259"/>
    </location>
</feature>
<reference evidence="5" key="1">
    <citation type="submission" date="2022-03" db="EMBL/GenBank/DDBJ databases">
        <authorList>
            <person name="Sayadi A."/>
        </authorList>
    </citation>
    <scope>NUCLEOTIDE SEQUENCE</scope>
</reference>
<feature type="domain" description="BESS" evidence="4">
    <location>
        <begin position="164"/>
        <end position="203"/>
    </location>
</feature>
<dbReference type="PANTHER" id="PTHR12243:SF69">
    <property type="entry name" value="SI:CH73-59F11.3"/>
    <property type="match status" value="1"/>
</dbReference>
<dbReference type="AlphaFoldDB" id="A0A9P0KU74"/>
<dbReference type="PANTHER" id="PTHR12243">
    <property type="entry name" value="MADF DOMAIN TRANSCRIPTION FACTOR"/>
    <property type="match status" value="1"/>
</dbReference>
<keyword evidence="6" id="KW-1185">Reference proteome</keyword>
<comment type="subcellular location">
    <subcellularLocation>
        <location evidence="1">Nucleus</location>
    </subcellularLocation>
</comment>
<dbReference type="Pfam" id="PF02944">
    <property type="entry name" value="BESS"/>
    <property type="match status" value="1"/>
</dbReference>
<dbReference type="InterPro" id="IPR006578">
    <property type="entry name" value="MADF-dom"/>
</dbReference>
<organism evidence="5 6">
    <name type="scientific">Acanthoscelides obtectus</name>
    <name type="common">Bean weevil</name>
    <name type="synonym">Bruchus obtectus</name>
    <dbReference type="NCBI Taxonomy" id="200917"/>
    <lineage>
        <taxon>Eukaryota</taxon>
        <taxon>Metazoa</taxon>
        <taxon>Ecdysozoa</taxon>
        <taxon>Arthropoda</taxon>
        <taxon>Hexapoda</taxon>
        <taxon>Insecta</taxon>
        <taxon>Pterygota</taxon>
        <taxon>Neoptera</taxon>
        <taxon>Endopterygota</taxon>
        <taxon>Coleoptera</taxon>
        <taxon>Polyphaga</taxon>
        <taxon>Cucujiformia</taxon>
        <taxon>Chrysomeloidea</taxon>
        <taxon>Chrysomelidae</taxon>
        <taxon>Bruchinae</taxon>
        <taxon>Bruchini</taxon>
        <taxon>Acanthoscelides</taxon>
    </lineage>
</organism>
<protein>
    <recommendedName>
        <fullName evidence="7">MADF domain-containing protein</fullName>
    </recommendedName>
</protein>
<evidence type="ECO:0000256" key="1">
    <source>
        <dbReference type="PROSITE-ProRule" id="PRU00371"/>
    </source>
</evidence>
<feature type="compositionally biased region" description="Acidic residues" evidence="2">
    <location>
        <begin position="247"/>
        <end position="259"/>
    </location>
</feature>
<evidence type="ECO:0000256" key="2">
    <source>
        <dbReference type="SAM" id="MobiDB-lite"/>
    </source>
</evidence>
<evidence type="ECO:0000313" key="5">
    <source>
        <dbReference type="EMBL" id="CAH1984222.1"/>
    </source>
</evidence>
<dbReference type="Proteomes" id="UP001152888">
    <property type="component" value="Unassembled WGS sequence"/>
</dbReference>
<evidence type="ECO:0000313" key="6">
    <source>
        <dbReference type="Proteomes" id="UP001152888"/>
    </source>
</evidence>
<gene>
    <name evidence="5" type="ORF">ACAOBT_LOCUS15977</name>
</gene>
<name>A0A9P0KU74_ACAOB</name>
<dbReference type="GO" id="GO:0003677">
    <property type="term" value="F:DNA binding"/>
    <property type="evidence" value="ECO:0007669"/>
    <property type="project" value="InterPro"/>
</dbReference>
<feature type="region of interest" description="Disordered" evidence="2">
    <location>
        <begin position="144"/>
        <end position="164"/>
    </location>
</feature>